<feature type="transmembrane region" description="Helical" evidence="1">
    <location>
        <begin position="271"/>
        <end position="301"/>
    </location>
</feature>
<dbReference type="PROSITE" id="PS51257">
    <property type="entry name" value="PROKAR_LIPOPROTEIN"/>
    <property type="match status" value="1"/>
</dbReference>
<evidence type="ECO:0000313" key="3">
    <source>
        <dbReference type="Proteomes" id="UP000182624"/>
    </source>
</evidence>
<dbReference type="AlphaFoldDB" id="A0A1I5TB61"/>
<feature type="transmembrane region" description="Helical" evidence="1">
    <location>
        <begin position="393"/>
        <end position="416"/>
    </location>
</feature>
<proteinExistence type="predicted"/>
<evidence type="ECO:0000256" key="1">
    <source>
        <dbReference type="SAM" id="Phobius"/>
    </source>
</evidence>
<dbReference type="Proteomes" id="UP000182624">
    <property type="component" value="Unassembled WGS sequence"/>
</dbReference>
<sequence length="612" mass="71197">MNRFNRKTILFLSKSRGVQCFIVFIACFFMQAIYYFKRNNISIIRDRVGDLATPTYLAGLDWMDLISQSNYYGYGMKWLFFPAFMITSDPVIIFIIFILAYIVLISLVYAFFYGKVADDCVDSYTNVGLMIMLPIVSCICSYHSMSSEPTLYLAMGILMLIIYDLLKATGYKYKALSFFCAFWLCYMLSLHERCLVVIAAFMCAMLFDRFISKRWFVDLKLFIASFLINYALKKIITSHIISIFWNKPDLANTTAVPKYFPSWIFQSKEGLLLFFGCVFANFFCLFIKTFGIGILSAIIIIKIISCLLKNSIDQLNYEKNRIWFVLFTVSMLSIVFTIGGLCLKCRNVLVAGEPYSYKNYTYVRYYFSWVPVLMISTWVLYNSVFKKAERKQVIVIILGGYGIIAKWFYAVMLPILEKANAASLDVDTGKNFRFYLAGIFTNTNIFKMSEYHQNFLYSFLVSVIILLIIVIMNNEKKLIGLFLAFFIMLYNQTSGFNISLPQFYSSQDAFYKCISYIENNVNISKDVYCPEGVPTVLFTLQYMINRYSVHNSYPIDAEENTIAITWSDSDDYEMWLKDNGYVCVELEKNKFIWTRSEEVLNKINEFMELYDA</sequence>
<feature type="transmembrane region" description="Helical" evidence="1">
    <location>
        <begin position="479"/>
        <end position="500"/>
    </location>
</feature>
<feature type="transmembrane region" description="Helical" evidence="1">
    <location>
        <begin position="322"/>
        <end position="343"/>
    </location>
</feature>
<dbReference type="EMBL" id="FOXO01000008">
    <property type="protein sequence ID" value="SFP80284.1"/>
    <property type="molecule type" value="Genomic_DNA"/>
</dbReference>
<feature type="transmembrane region" description="Helical" evidence="1">
    <location>
        <begin position="363"/>
        <end position="381"/>
    </location>
</feature>
<feature type="transmembrane region" description="Helical" evidence="1">
    <location>
        <begin position="91"/>
        <end position="112"/>
    </location>
</feature>
<keyword evidence="1" id="KW-0812">Transmembrane</keyword>
<feature type="transmembrane region" description="Helical" evidence="1">
    <location>
        <begin position="150"/>
        <end position="166"/>
    </location>
</feature>
<evidence type="ECO:0008006" key="4">
    <source>
        <dbReference type="Google" id="ProtNLM"/>
    </source>
</evidence>
<name>A0A1I5TB61_9FIRM</name>
<feature type="transmembrane region" description="Helical" evidence="1">
    <location>
        <begin position="455"/>
        <end position="472"/>
    </location>
</feature>
<reference evidence="3" key="1">
    <citation type="submission" date="2016-10" db="EMBL/GenBank/DDBJ databases">
        <authorList>
            <person name="Varghese N."/>
            <person name="Submissions S."/>
        </authorList>
    </citation>
    <scope>NUCLEOTIDE SEQUENCE [LARGE SCALE GENOMIC DNA]</scope>
    <source>
        <strain evidence="3">P18</strain>
    </source>
</reference>
<feature type="transmembrane region" description="Helical" evidence="1">
    <location>
        <begin position="223"/>
        <end position="245"/>
    </location>
</feature>
<protein>
    <recommendedName>
        <fullName evidence="4">Glycosyltransferase RgtA/B/C/D-like domain-containing protein</fullName>
    </recommendedName>
</protein>
<keyword evidence="1" id="KW-1133">Transmembrane helix</keyword>
<feature type="transmembrane region" description="Helical" evidence="1">
    <location>
        <begin position="124"/>
        <end position="144"/>
    </location>
</feature>
<keyword evidence="3" id="KW-1185">Reference proteome</keyword>
<evidence type="ECO:0000313" key="2">
    <source>
        <dbReference type="EMBL" id="SFP80284.1"/>
    </source>
</evidence>
<keyword evidence="1" id="KW-0472">Membrane</keyword>
<feature type="transmembrane region" description="Helical" evidence="1">
    <location>
        <begin position="20"/>
        <end position="36"/>
    </location>
</feature>
<gene>
    <name evidence="2" type="ORF">SAMN04487928_108111</name>
</gene>
<accession>A0A1I5TB61</accession>
<organism evidence="2 3">
    <name type="scientific">Butyrivibrio proteoclasticus</name>
    <dbReference type="NCBI Taxonomy" id="43305"/>
    <lineage>
        <taxon>Bacteria</taxon>
        <taxon>Bacillati</taxon>
        <taxon>Bacillota</taxon>
        <taxon>Clostridia</taxon>
        <taxon>Lachnospirales</taxon>
        <taxon>Lachnospiraceae</taxon>
        <taxon>Butyrivibrio</taxon>
    </lineage>
</organism>